<evidence type="ECO:0000259" key="2">
    <source>
        <dbReference type="Pfam" id="PF07731"/>
    </source>
</evidence>
<reference evidence="3 4" key="1">
    <citation type="journal article" date="2018" name="PLoS Genet.">
        <title>Population sequencing reveals clonal diversity and ancestral inbreeding in the grapevine cultivar Chardonnay.</title>
        <authorList>
            <person name="Roach M.J."/>
            <person name="Johnson D.L."/>
            <person name="Bohlmann J."/>
            <person name="van Vuuren H.J."/>
            <person name="Jones S.J."/>
            <person name="Pretorius I.S."/>
            <person name="Schmidt S.A."/>
            <person name="Borneman A.R."/>
        </authorList>
    </citation>
    <scope>NUCLEOTIDE SEQUENCE [LARGE SCALE GENOMIC DNA]</scope>
    <source>
        <strain evidence="4">cv. Chardonnay</strain>
        <tissue evidence="3">Leaf</tissue>
    </source>
</reference>
<evidence type="ECO:0000256" key="1">
    <source>
        <dbReference type="ARBA" id="ARBA00010609"/>
    </source>
</evidence>
<organism evidence="3 4">
    <name type="scientific">Vitis vinifera</name>
    <name type="common">Grape</name>
    <dbReference type="NCBI Taxonomy" id="29760"/>
    <lineage>
        <taxon>Eukaryota</taxon>
        <taxon>Viridiplantae</taxon>
        <taxon>Streptophyta</taxon>
        <taxon>Embryophyta</taxon>
        <taxon>Tracheophyta</taxon>
        <taxon>Spermatophyta</taxon>
        <taxon>Magnoliopsida</taxon>
        <taxon>eudicotyledons</taxon>
        <taxon>Gunneridae</taxon>
        <taxon>Pentapetalae</taxon>
        <taxon>rosids</taxon>
        <taxon>Vitales</taxon>
        <taxon>Vitaceae</taxon>
        <taxon>Viteae</taxon>
        <taxon>Vitis</taxon>
    </lineage>
</organism>
<dbReference type="AlphaFoldDB" id="A0A438GK41"/>
<dbReference type="Proteomes" id="UP000288805">
    <property type="component" value="Unassembled WGS sequence"/>
</dbReference>
<dbReference type="Pfam" id="PF07731">
    <property type="entry name" value="Cu-oxidase_2"/>
    <property type="match status" value="1"/>
</dbReference>
<name>A0A438GK41_VITVI</name>
<dbReference type="EMBL" id="QGNW01000411">
    <property type="protein sequence ID" value="RVW72571.1"/>
    <property type="molecule type" value="Genomic_DNA"/>
</dbReference>
<evidence type="ECO:0000313" key="4">
    <source>
        <dbReference type="Proteomes" id="UP000288805"/>
    </source>
</evidence>
<proteinExistence type="inferred from homology"/>
<gene>
    <name evidence="3" type="ORF">CK203_060073</name>
</gene>
<sequence>MRLAPLPLVLDPPFLFFFHHHHHHPPSGPTAFDTSVIGTILHDFMEIVFQNNETTLQSWHLDGYTFWTVGFGSNQWMLDMRGATIWLMLIVDTLSSYEGVTVCKKKKIGILFKTAYRNFGSSKIMPLILSGSDIVAMARTGSEKNHRPPSPLPAHIMHHNSSASTTMPTVTHVTPPPLFSYQPRHRPPIRRRAAATTMPSSLFIS</sequence>
<accession>A0A438GK41</accession>
<dbReference type="InterPro" id="IPR011706">
    <property type="entry name" value="Cu-oxidase_C"/>
</dbReference>
<dbReference type="GO" id="GO:0005507">
    <property type="term" value="F:copper ion binding"/>
    <property type="evidence" value="ECO:0007669"/>
    <property type="project" value="InterPro"/>
</dbReference>
<protein>
    <recommendedName>
        <fullName evidence="2">Plastocyanin-like domain-containing protein</fullName>
    </recommendedName>
</protein>
<dbReference type="GO" id="GO:0016491">
    <property type="term" value="F:oxidoreductase activity"/>
    <property type="evidence" value="ECO:0007669"/>
    <property type="project" value="InterPro"/>
</dbReference>
<comment type="caution">
    <text evidence="3">The sequence shown here is derived from an EMBL/GenBank/DDBJ whole genome shotgun (WGS) entry which is preliminary data.</text>
</comment>
<evidence type="ECO:0000313" key="3">
    <source>
        <dbReference type="EMBL" id="RVW72571.1"/>
    </source>
</evidence>
<comment type="similarity">
    <text evidence="1">Belongs to the multicopper oxidase family.</text>
</comment>
<feature type="domain" description="Plastocyanin-like" evidence="2">
    <location>
        <begin position="31"/>
        <end position="78"/>
    </location>
</feature>